<evidence type="ECO:0000313" key="2">
    <source>
        <dbReference type="EMBL" id="CAD9454023.1"/>
    </source>
</evidence>
<dbReference type="AlphaFoldDB" id="A0A7S2DGJ9"/>
<accession>A0A7S2DGJ9</accession>
<reference evidence="2" key="1">
    <citation type="submission" date="2021-01" db="EMBL/GenBank/DDBJ databases">
        <authorList>
            <person name="Corre E."/>
            <person name="Pelletier E."/>
            <person name="Niang G."/>
            <person name="Scheremetjew M."/>
            <person name="Finn R."/>
            <person name="Kale V."/>
            <person name="Holt S."/>
            <person name="Cochrane G."/>
            <person name="Meng A."/>
            <person name="Brown T."/>
            <person name="Cohen L."/>
        </authorList>
    </citation>
    <scope>NUCLEOTIDE SEQUENCE</scope>
    <source>
        <strain evidence="2">UTEX LB 985</strain>
    </source>
</reference>
<gene>
    <name evidence="2" type="ORF">CBRE1094_LOCUS17173</name>
</gene>
<organism evidence="2">
    <name type="scientific">Haptolina brevifila</name>
    <dbReference type="NCBI Taxonomy" id="156173"/>
    <lineage>
        <taxon>Eukaryota</taxon>
        <taxon>Haptista</taxon>
        <taxon>Haptophyta</taxon>
        <taxon>Prymnesiophyceae</taxon>
        <taxon>Prymnesiales</taxon>
        <taxon>Prymnesiaceae</taxon>
        <taxon>Haptolina</taxon>
    </lineage>
</organism>
<feature type="compositionally biased region" description="Low complexity" evidence="1">
    <location>
        <begin position="117"/>
        <end position="135"/>
    </location>
</feature>
<protein>
    <submittedName>
        <fullName evidence="2">Uncharacterized protein</fullName>
    </submittedName>
</protein>
<feature type="region of interest" description="Disordered" evidence="1">
    <location>
        <begin position="104"/>
        <end position="144"/>
    </location>
</feature>
<proteinExistence type="predicted"/>
<sequence>MVWAPQPPPPPPPPPKHPLVEALKKKVTSDEEFEKIRSEAMSLFFEPEHAEQLRKSSLTMDNAMEQVLKRAKVTKDYIEALGDDRSLDFEHMWVYIMEWAPVGKESNGDEASRSVETATDSTTPASPPASSATPSGRNVRTEAV</sequence>
<dbReference type="EMBL" id="HBGU01031436">
    <property type="protein sequence ID" value="CAD9454023.1"/>
    <property type="molecule type" value="Transcribed_RNA"/>
</dbReference>
<name>A0A7S2DGJ9_9EUKA</name>
<evidence type="ECO:0000256" key="1">
    <source>
        <dbReference type="SAM" id="MobiDB-lite"/>
    </source>
</evidence>